<dbReference type="SMART" id="SM00409">
    <property type="entry name" value="IG"/>
    <property type="match status" value="4"/>
</dbReference>
<feature type="signal peptide" evidence="18">
    <location>
        <begin position="1"/>
        <end position="17"/>
    </location>
</feature>
<evidence type="ECO:0000256" key="14">
    <source>
        <dbReference type="ARBA" id="ARBA00049678"/>
    </source>
</evidence>
<evidence type="ECO:0000256" key="5">
    <source>
        <dbReference type="ARBA" id="ARBA00022692"/>
    </source>
</evidence>
<feature type="domain" description="Ig-like" evidence="19">
    <location>
        <begin position="24"/>
        <end position="135"/>
    </location>
</feature>
<evidence type="ECO:0000256" key="2">
    <source>
        <dbReference type="ARBA" id="ARBA00004613"/>
    </source>
</evidence>
<dbReference type="InterPro" id="IPR013106">
    <property type="entry name" value="Ig_V-set"/>
</dbReference>
<feature type="chain" id="PRO_5029639373" description="Polymeric immunoglobulin receptor" evidence="18">
    <location>
        <begin position="18"/>
        <end position="650"/>
    </location>
</feature>
<reference evidence="20 21" key="1">
    <citation type="submission" date="2020-02" db="EMBL/GenBank/DDBJ databases">
        <title>Bird 10,000 Genomes (B10K) Project - Family phase.</title>
        <authorList>
            <person name="Zhang G."/>
        </authorList>
    </citation>
    <scope>NUCLEOTIDE SEQUENCE [LARGE SCALE GENOMIC DNA]</scope>
    <source>
        <strain evidence="20">B10K-DU-013-51</strain>
        <tissue evidence="20">Mixed tissue sample</tissue>
    </source>
</reference>
<keyword evidence="3" id="KW-1003">Cell membrane</keyword>
<keyword evidence="7 17" id="KW-1133">Transmembrane helix</keyword>
<keyword evidence="9" id="KW-1015">Disulfide bond</keyword>
<evidence type="ECO:0000256" key="17">
    <source>
        <dbReference type="SAM" id="Phobius"/>
    </source>
</evidence>
<keyword evidence="11" id="KW-0393">Immunoglobulin domain</keyword>
<comment type="subunit">
    <text evidence="14">Interacts (mainly via CDR1-like domain) with dimeric IgA. Interacts (mainly via CDR2-like domain) with pentameric IgM.</text>
</comment>
<dbReference type="InterPro" id="IPR003599">
    <property type="entry name" value="Ig_sub"/>
</dbReference>
<dbReference type="Proteomes" id="UP000586704">
    <property type="component" value="Unassembled WGS sequence"/>
</dbReference>
<evidence type="ECO:0000259" key="19">
    <source>
        <dbReference type="PROSITE" id="PS50835"/>
    </source>
</evidence>
<feature type="domain" description="Ig-like" evidence="19">
    <location>
        <begin position="359"/>
        <end position="460"/>
    </location>
</feature>
<keyword evidence="8 17" id="KW-0472">Membrane</keyword>
<evidence type="ECO:0000256" key="13">
    <source>
        <dbReference type="ARBA" id="ARBA00049604"/>
    </source>
</evidence>
<evidence type="ECO:0000256" key="6">
    <source>
        <dbReference type="ARBA" id="ARBA00022729"/>
    </source>
</evidence>
<name>A0A7L4NI72_9AVES</name>
<evidence type="ECO:0000256" key="10">
    <source>
        <dbReference type="ARBA" id="ARBA00023180"/>
    </source>
</evidence>
<evidence type="ECO:0000256" key="3">
    <source>
        <dbReference type="ARBA" id="ARBA00022475"/>
    </source>
</evidence>
<dbReference type="SMART" id="SM00406">
    <property type="entry name" value="IGv"/>
    <property type="match status" value="2"/>
</dbReference>
<feature type="transmembrane region" description="Helical" evidence="17">
    <location>
        <begin position="516"/>
        <end position="537"/>
    </location>
</feature>
<evidence type="ECO:0000256" key="12">
    <source>
        <dbReference type="ARBA" id="ARBA00049599"/>
    </source>
</evidence>
<dbReference type="GO" id="GO:0004888">
    <property type="term" value="F:transmembrane signaling receptor activity"/>
    <property type="evidence" value="ECO:0007669"/>
    <property type="project" value="TreeGrafter"/>
</dbReference>
<feature type="non-terminal residue" evidence="20">
    <location>
        <position position="650"/>
    </location>
</feature>
<protein>
    <recommendedName>
        <fullName evidence="15">Polymeric immunoglobulin receptor</fullName>
    </recommendedName>
</protein>
<gene>
    <name evidence="20" type="primary">Pigr_0</name>
    <name evidence="20" type="ORF">CEYCYA_R08825</name>
</gene>
<sequence length="650" mass="71279">MTLLTFIFLLTILPAQSANSRYLPKSAISNPVFGPRQVYGLLKGSVTVKCFYPPTNVNRHDRKYWCKESGRGCMTIVSTNGYTDPGYKGRASITDHPQAESFEITISGLKKEDAGNYQCGVGVNGRGLSHRVKLEVTEGPHVPEGDMLFYVALHGTLTTTCSFGAEAASMRKFFCKVWKNGCWDIIDSYGKIDEDYKGRTLLSSGETPGSFTITITQMSWEDSGLFLCGVGFYNQDAQTKELDVHVYKPTNVPQGKPTIFAVKGSSATFECRYNPVKSSSVKYLCKWREKGCARIIDNSGFVSDLYEGRVTMFDNPANNTVAFIMNQLQDSDKGYYWCMSNEEKELQSSTELKITDGEPGLKGKKEVEAQVGSRVDLTCFYPCKYYSYEKYWCKWNNTGCQMMTASDQKQPGLDVTCDTANKTVILSFESVSKEDEGWYWCGVKRNGLFGETMAVHLIVTEGELSEKGFPACQGCKSSPGRAEPGFVPQGRVFSNAVVPDSAASESSGESHGPHTLTISLSIVGGVLLVLATAFVVFKYRQLKRSDLVSVGSYRTNISMSDFEAVKEYGTSNKGCTKDSDETQIGGEEFITTVATPESAAEAKKAKRSSKEDADLAHSTFLLTSSSIVQGGTEGDGAAPDMSPQTWEGKI</sequence>
<dbReference type="PROSITE" id="PS50835">
    <property type="entry name" value="IG_LIKE"/>
    <property type="match status" value="3"/>
</dbReference>
<dbReference type="PANTHER" id="PTHR11860">
    <property type="entry name" value="POLYMERIC-IMMUNOGLOBULIN RECEPTOR"/>
    <property type="match status" value="1"/>
</dbReference>
<evidence type="ECO:0000313" key="20">
    <source>
        <dbReference type="EMBL" id="NXY88805.1"/>
    </source>
</evidence>
<comment type="caution">
    <text evidence="20">The sequence shown here is derived from an EMBL/GenBank/DDBJ whole genome shotgun (WGS) entry which is preliminary data.</text>
</comment>
<dbReference type="InterPro" id="IPR013783">
    <property type="entry name" value="Ig-like_fold"/>
</dbReference>
<comment type="function">
    <text evidence="13">Through its N-linked glycans ensures anchoring of secretory IgA (sIgA) molecules to mucus lining the epithelial surface to neutralize extracellular pathogens. On its own (free form) may act as a non-specific microbial scavenger to prevent pathogen interaction with epithelial cells.</text>
</comment>
<proteinExistence type="predicted"/>
<dbReference type="InterPro" id="IPR050671">
    <property type="entry name" value="CD300_family_receptors"/>
</dbReference>
<evidence type="ECO:0000256" key="18">
    <source>
        <dbReference type="SAM" id="SignalP"/>
    </source>
</evidence>
<dbReference type="PANTHER" id="PTHR11860:SF82">
    <property type="entry name" value="POLYMERIC IMMUNOGLOBULIN RECEPTOR"/>
    <property type="match status" value="1"/>
</dbReference>
<dbReference type="Pfam" id="PF07686">
    <property type="entry name" value="V-set"/>
    <property type="match status" value="3"/>
</dbReference>
<keyword evidence="21" id="KW-1185">Reference proteome</keyword>
<dbReference type="OrthoDB" id="6157407at2759"/>
<evidence type="ECO:0000256" key="7">
    <source>
        <dbReference type="ARBA" id="ARBA00022989"/>
    </source>
</evidence>
<organism evidence="20 21">
    <name type="scientific">Ceyx cyanopectus</name>
    <name type="common">Indigo-banded kingfisher</name>
    <dbReference type="NCBI Taxonomy" id="390723"/>
    <lineage>
        <taxon>Eukaryota</taxon>
        <taxon>Metazoa</taxon>
        <taxon>Chordata</taxon>
        <taxon>Craniata</taxon>
        <taxon>Vertebrata</taxon>
        <taxon>Euteleostomi</taxon>
        <taxon>Archelosauria</taxon>
        <taxon>Archosauria</taxon>
        <taxon>Dinosauria</taxon>
        <taxon>Saurischia</taxon>
        <taxon>Theropoda</taxon>
        <taxon>Coelurosauria</taxon>
        <taxon>Aves</taxon>
        <taxon>Neognathae</taxon>
        <taxon>Neoaves</taxon>
        <taxon>Telluraves</taxon>
        <taxon>Coraciimorphae</taxon>
        <taxon>Coraciiformes</taxon>
        <taxon>Alcedinidae</taxon>
        <taxon>Ceyx</taxon>
    </lineage>
</organism>
<evidence type="ECO:0000256" key="8">
    <source>
        <dbReference type="ARBA" id="ARBA00023136"/>
    </source>
</evidence>
<dbReference type="AlphaFoldDB" id="A0A7L4NI72"/>
<dbReference type="InterPro" id="IPR036179">
    <property type="entry name" value="Ig-like_dom_sf"/>
</dbReference>
<evidence type="ECO:0000256" key="16">
    <source>
        <dbReference type="SAM" id="MobiDB-lite"/>
    </source>
</evidence>
<evidence type="ECO:0000256" key="9">
    <source>
        <dbReference type="ARBA" id="ARBA00023157"/>
    </source>
</evidence>
<dbReference type="Gene3D" id="2.60.40.10">
    <property type="entry name" value="Immunoglobulins"/>
    <property type="match status" value="4"/>
</dbReference>
<dbReference type="SUPFAM" id="SSF48726">
    <property type="entry name" value="Immunoglobulin"/>
    <property type="match status" value="4"/>
</dbReference>
<keyword evidence="10" id="KW-0325">Glycoprotein</keyword>
<evidence type="ECO:0000256" key="1">
    <source>
        <dbReference type="ARBA" id="ARBA00004251"/>
    </source>
</evidence>
<dbReference type="CDD" id="cd05716">
    <property type="entry name" value="IgV_pIgR_like"/>
    <property type="match status" value="3"/>
</dbReference>
<accession>A0A7L4NI72</accession>
<keyword evidence="6 18" id="KW-0732">Signal</keyword>
<evidence type="ECO:0000256" key="15">
    <source>
        <dbReference type="ARBA" id="ARBA00049745"/>
    </source>
</evidence>
<evidence type="ECO:0000313" key="21">
    <source>
        <dbReference type="Proteomes" id="UP000586704"/>
    </source>
</evidence>
<dbReference type="EMBL" id="VYZU01067148">
    <property type="protein sequence ID" value="NXY88805.1"/>
    <property type="molecule type" value="Genomic_DNA"/>
</dbReference>
<feature type="non-terminal residue" evidence="20">
    <location>
        <position position="1"/>
    </location>
</feature>
<evidence type="ECO:0000256" key="4">
    <source>
        <dbReference type="ARBA" id="ARBA00022525"/>
    </source>
</evidence>
<feature type="region of interest" description="Disordered" evidence="16">
    <location>
        <begin position="627"/>
        <end position="650"/>
    </location>
</feature>
<evidence type="ECO:0000256" key="11">
    <source>
        <dbReference type="ARBA" id="ARBA00023319"/>
    </source>
</evidence>
<comment type="function">
    <text evidence="12">Mediates selective transcytosis of polymeric IgA and IgM across mucosal epithelial cells. Binds polymeric IgA and IgM at the basolateral surface of epithelial cells. The complex is then transported across the cell to be secreted at the apical surface. During this process, a cleavage occurs that separates the extracellular (known as the secretory component) from the transmembrane segment.</text>
</comment>
<feature type="domain" description="Ig-like" evidence="19">
    <location>
        <begin position="249"/>
        <end position="355"/>
    </location>
</feature>
<keyword evidence="5 17" id="KW-0812">Transmembrane</keyword>
<keyword evidence="4" id="KW-0964">Secreted</keyword>
<comment type="subcellular location">
    <subcellularLocation>
        <location evidence="1">Cell membrane</location>
        <topology evidence="1">Single-pass type I membrane protein</topology>
    </subcellularLocation>
    <subcellularLocation>
        <location evidence="2">Secreted</location>
    </subcellularLocation>
</comment>
<dbReference type="GO" id="GO:0005886">
    <property type="term" value="C:plasma membrane"/>
    <property type="evidence" value="ECO:0007669"/>
    <property type="project" value="TreeGrafter"/>
</dbReference>
<dbReference type="InterPro" id="IPR007110">
    <property type="entry name" value="Ig-like_dom"/>
</dbReference>